<keyword evidence="3" id="KW-1185">Reference proteome</keyword>
<feature type="region of interest" description="Disordered" evidence="1">
    <location>
        <begin position="19"/>
        <end position="42"/>
    </location>
</feature>
<dbReference type="EMBL" id="AEPD01000021">
    <property type="protein sequence ID" value="EFU30946.1"/>
    <property type="molecule type" value="Genomic_DNA"/>
</dbReference>
<reference evidence="2 3" key="1">
    <citation type="submission" date="2010-10" db="EMBL/GenBank/DDBJ databases">
        <authorList>
            <person name="Muzny D."/>
            <person name="Qin X."/>
            <person name="Deng J."/>
            <person name="Jiang H."/>
            <person name="Liu Y."/>
            <person name="Qu J."/>
            <person name="Song X.-Z."/>
            <person name="Zhang L."/>
            <person name="Thornton R."/>
            <person name="Coyle M."/>
            <person name="Francisco L."/>
            <person name="Jackson L."/>
            <person name="Javaid M."/>
            <person name="Korchina V."/>
            <person name="Kovar C."/>
            <person name="Mata R."/>
            <person name="Mathew T."/>
            <person name="Ngo R."/>
            <person name="Nguyen L."/>
            <person name="Nguyen N."/>
            <person name="Okwuonu G."/>
            <person name="Ongeri F."/>
            <person name="Pham C."/>
            <person name="Simmons D."/>
            <person name="Wilczek-Boney K."/>
            <person name="Hale W."/>
            <person name="Jakkamsetti A."/>
            <person name="Pham P."/>
            <person name="Ruth R."/>
            <person name="San Lucas F."/>
            <person name="Warren J."/>
            <person name="Zhang J."/>
            <person name="Zhao Z."/>
            <person name="Zhou C."/>
            <person name="Zhu D."/>
            <person name="Lee S."/>
            <person name="Bess C."/>
            <person name="Blankenburg K."/>
            <person name="Forbes L."/>
            <person name="Fu Q."/>
            <person name="Gubbala S."/>
            <person name="Hirani K."/>
            <person name="Jayaseelan J.C."/>
            <person name="Lara F."/>
            <person name="Munidasa M."/>
            <person name="Palculict T."/>
            <person name="Patil S."/>
            <person name="Pu L.-L."/>
            <person name="Saada N."/>
            <person name="Tang L."/>
            <person name="Weissenberger G."/>
            <person name="Zhu Y."/>
            <person name="Hemphill L."/>
            <person name="Shang Y."/>
            <person name="Youmans B."/>
            <person name="Ayvaz T."/>
            <person name="Ross M."/>
            <person name="Santibanez J."/>
            <person name="Aqrawi P."/>
            <person name="Gross S."/>
            <person name="Joshi V."/>
            <person name="Fowler G."/>
            <person name="Nazareth L."/>
            <person name="Reid J."/>
            <person name="Worley K."/>
            <person name="Petrosino J."/>
            <person name="Highlander S."/>
            <person name="Gibbs R."/>
        </authorList>
    </citation>
    <scope>NUCLEOTIDE SEQUENCE [LARGE SCALE GENOMIC DNA]</scope>
    <source>
        <strain evidence="2 3">ATCC 33574</strain>
    </source>
</reference>
<comment type="caution">
    <text evidence="2">The sequence shown here is derived from an EMBL/GenBank/DDBJ whole genome shotgun (WGS) entry which is preliminary data.</text>
</comment>
<name>E6K5X1_9BACT</name>
<evidence type="ECO:0000313" key="3">
    <source>
        <dbReference type="Proteomes" id="UP000003112"/>
    </source>
</evidence>
<proteinExistence type="predicted"/>
<dbReference type="HOGENOM" id="CLU_3255713_0_0_10"/>
<sequence length="42" mass="4872">MKKPYTVYPPIRLPALFHPSHYPSLPHQNSHPARPTLQKSHT</sequence>
<protein>
    <submittedName>
        <fullName evidence="2">Uncharacterized protein</fullName>
    </submittedName>
</protein>
<dbReference type="Proteomes" id="UP000003112">
    <property type="component" value="Unassembled WGS sequence"/>
</dbReference>
<dbReference type="STRING" id="873513.HMPREF6485_1005"/>
<evidence type="ECO:0000313" key="2">
    <source>
        <dbReference type="EMBL" id="EFU30946.1"/>
    </source>
</evidence>
<dbReference type="AlphaFoldDB" id="E6K5X1"/>
<accession>E6K5X1</accession>
<organism evidence="2 3">
    <name type="scientific">Segatella buccae ATCC 33574</name>
    <dbReference type="NCBI Taxonomy" id="873513"/>
    <lineage>
        <taxon>Bacteria</taxon>
        <taxon>Pseudomonadati</taxon>
        <taxon>Bacteroidota</taxon>
        <taxon>Bacteroidia</taxon>
        <taxon>Bacteroidales</taxon>
        <taxon>Prevotellaceae</taxon>
        <taxon>Segatella</taxon>
    </lineage>
</organism>
<feature type="compositionally biased region" description="Polar residues" evidence="1">
    <location>
        <begin position="26"/>
        <end position="42"/>
    </location>
</feature>
<evidence type="ECO:0000256" key="1">
    <source>
        <dbReference type="SAM" id="MobiDB-lite"/>
    </source>
</evidence>
<gene>
    <name evidence="2" type="ORF">HMPREF6485_1005</name>
</gene>